<comment type="caution">
    <text evidence="2">The sequence shown here is derived from an EMBL/GenBank/DDBJ whole genome shotgun (WGS) entry which is preliminary data.</text>
</comment>
<dbReference type="PANTHER" id="PTHR40040:SF1">
    <property type="entry name" value="MEMBRANE PROTEIN"/>
    <property type="match status" value="1"/>
</dbReference>
<dbReference type="RefSeq" id="WP_031052682.1">
    <property type="nucleotide sequence ID" value="NZ_JBHSPX010000004.1"/>
</dbReference>
<feature type="transmembrane region" description="Helical" evidence="1">
    <location>
        <begin position="58"/>
        <end position="80"/>
    </location>
</feature>
<proteinExistence type="predicted"/>
<keyword evidence="3" id="KW-1185">Reference proteome</keyword>
<dbReference type="Proteomes" id="UP001596139">
    <property type="component" value="Unassembled WGS sequence"/>
</dbReference>
<evidence type="ECO:0000313" key="3">
    <source>
        <dbReference type="Proteomes" id="UP001596139"/>
    </source>
</evidence>
<evidence type="ECO:0000313" key="2">
    <source>
        <dbReference type="EMBL" id="MFC6063909.1"/>
    </source>
</evidence>
<feature type="transmembrane region" description="Helical" evidence="1">
    <location>
        <begin position="20"/>
        <end position="46"/>
    </location>
</feature>
<dbReference type="EMBL" id="JBHSPX010000004">
    <property type="protein sequence ID" value="MFC6063909.1"/>
    <property type="molecule type" value="Genomic_DNA"/>
</dbReference>
<keyword evidence="1" id="KW-0812">Transmembrane</keyword>
<name>A0ABW1MJD1_9ACTN</name>
<dbReference type="InterPro" id="IPR055338">
    <property type="entry name" value="YqfX-like"/>
</dbReference>
<gene>
    <name evidence="2" type="ORF">ACFP4F_15250</name>
</gene>
<keyword evidence="1" id="KW-1133">Transmembrane helix</keyword>
<organism evidence="2 3">
    <name type="scientific">Streptomyces ochraceiscleroticus</name>
    <dbReference type="NCBI Taxonomy" id="47761"/>
    <lineage>
        <taxon>Bacteria</taxon>
        <taxon>Bacillati</taxon>
        <taxon>Actinomycetota</taxon>
        <taxon>Actinomycetes</taxon>
        <taxon>Kitasatosporales</taxon>
        <taxon>Streptomycetaceae</taxon>
        <taxon>Streptomyces</taxon>
    </lineage>
</organism>
<dbReference type="PANTHER" id="PTHR40040">
    <property type="entry name" value="SMALL HYDROPHOBIC PROTEIN-RELATED"/>
    <property type="match status" value="1"/>
</dbReference>
<accession>A0ABW1MJD1</accession>
<keyword evidence="1" id="KW-0472">Membrane</keyword>
<evidence type="ECO:0000256" key="1">
    <source>
        <dbReference type="SAM" id="Phobius"/>
    </source>
</evidence>
<sequence>MEVTASARRRTGLRDANGMAVASFVMGLIGLLVMNLILGPVAIVLASLALSRSTDRRFPALAGLGLGLGDLLVYGVLVAADDSVAWTFSG</sequence>
<reference evidence="3" key="1">
    <citation type="journal article" date="2019" name="Int. J. Syst. Evol. Microbiol.">
        <title>The Global Catalogue of Microorganisms (GCM) 10K type strain sequencing project: providing services to taxonomists for standard genome sequencing and annotation.</title>
        <authorList>
            <consortium name="The Broad Institute Genomics Platform"/>
            <consortium name="The Broad Institute Genome Sequencing Center for Infectious Disease"/>
            <person name="Wu L."/>
            <person name="Ma J."/>
        </authorList>
    </citation>
    <scope>NUCLEOTIDE SEQUENCE [LARGE SCALE GENOMIC DNA]</scope>
    <source>
        <strain evidence="3">CGMCC 1.15180</strain>
    </source>
</reference>
<protein>
    <submittedName>
        <fullName evidence="2">DUF4190 domain-containing protein</fullName>
    </submittedName>
</protein>